<protein>
    <submittedName>
        <fullName evidence="1">Uncharacterized protein</fullName>
    </submittedName>
</protein>
<reference evidence="1" key="2">
    <citation type="submission" date="2020-11" db="EMBL/GenBank/DDBJ databases">
        <authorList>
            <person name="McCartney M.A."/>
            <person name="Auch B."/>
            <person name="Kono T."/>
            <person name="Mallez S."/>
            <person name="Becker A."/>
            <person name="Gohl D.M."/>
            <person name="Silverstein K.A.T."/>
            <person name="Koren S."/>
            <person name="Bechman K.B."/>
            <person name="Herman A."/>
            <person name="Abrahante J.E."/>
            <person name="Garbe J."/>
        </authorList>
    </citation>
    <scope>NUCLEOTIDE SEQUENCE</scope>
    <source>
        <strain evidence="1">Duluth1</strain>
        <tissue evidence="1">Whole animal</tissue>
    </source>
</reference>
<sequence>MGITPQTLSSALARVFLNIAGYVKHHPKDSMKVGMCSESGFGKMGLNTYV</sequence>
<comment type="caution">
    <text evidence="1">The sequence shown here is derived from an EMBL/GenBank/DDBJ whole genome shotgun (WGS) entry which is preliminary data.</text>
</comment>
<proteinExistence type="predicted"/>
<dbReference type="Proteomes" id="UP000828390">
    <property type="component" value="Unassembled WGS sequence"/>
</dbReference>
<reference evidence="1" key="1">
    <citation type="journal article" date="2019" name="bioRxiv">
        <title>The Genome of the Zebra Mussel, Dreissena polymorpha: A Resource for Invasive Species Research.</title>
        <authorList>
            <person name="McCartney M.A."/>
            <person name="Auch B."/>
            <person name="Kono T."/>
            <person name="Mallez S."/>
            <person name="Zhang Y."/>
            <person name="Obille A."/>
            <person name="Becker A."/>
            <person name="Abrahante J.E."/>
            <person name="Garbe J."/>
            <person name="Badalamenti J.P."/>
            <person name="Herman A."/>
            <person name="Mangelson H."/>
            <person name="Liachko I."/>
            <person name="Sullivan S."/>
            <person name="Sone E.D."/>
            <person name="Koren S."/>
            <person name="Silverstein K.A.T."/>
            <person name="Beckman K.B."/>
            <person name="Gohl D.M."/>
        </authorList>
    </citation>
    <scope>NUCLEOTIDE SEQUENCE</scope>
    <source>
        <strain evidence="1">Duluth1</strain>
        <tissue evidence="1">Whole animal</tissue>
    </source>
</reference>
<gene>
    <name evidence="1" type="ORF">DPMN_076527</name>
</gene>
<dbReference type="EMBL" id="JAIWYP010000015">
    <property type="protein sequence ID" value="KAH3701538.1"/>
    <property type="molecule type" value="Genomic_DNA"/>
</dbReference>
<name>A0A9D4BNF5_DREPO</name>
<organism evidence="1 2">
    <name type="scientific">Dreissena polymorpha</name>
    <name type="common">Zebra mussel</name>
    <name type="synonym">Mytilus polymorpha</name>
    <dbReference type="NCBI Taxonomy" id="45954"/>
    <lineage>
        <taxon>Eukaryota</taxon>
        <taxon>Metazoa</taxon>
        <taxon>Spiralia</taxon>
        <taxon>Lophotrochozoa</taxon>
        <taxon>Mollusca</taxon>
        <taxon>Bivalvia</taxon>
        <taxon>Autobranchia</taxon>
        <taxon>Heteroconchia</taxon>
        <taxon>Euheterodonta</taxon>
        <taxon>Imparidentia</taxon>
        <taxon>Neoheterodontei</taxon>
        <taxon>Myida</taxon>
        <taxon>Dreissenoidea</taxon>
        <taxon>Dreissenidae</taxon>
        <taxon>Dreissena</taxon>
    </lineage>
</organism>
<evidence type="ECO:0000313" key="1">
    <source>
        <dbReference type="EMBL" id="KAH3701538.1"/>
    </source>
</evidence>
<evidence type="ECO:0000313" key="2">
    <source>
        <dbReference type="Proteomes" id="UP000828390"/>
    </source>
</evidence>
<accession>A0A9D4BNF5</accession>
<dbReference type="AlphaFoldDB" id="A0A9D4BNF5"/>
<keyword evidence="2" id="KW-1185">Reference proteome</keyword>